<evidence type="ECO:0000259" key="2">
    <source>
        <dbReference type="Pfam" id="PF06985"/>
    </source>
</evidence>
<evidence type="ECO:0000313" key="4">
    <source>
        <dbReference type="Proteomes" id="UP000266234"/>
    </source>
</evidence>
<evidence type="ECO:0000256" key="1">
    <source>
        <dbReference type="SAM" id="MobiDB-lite"/>
    </source>
</evidence>
<protein>
    <recommendedName>
        <fullName evidence="2">Heterokaryon incompatibility domain-containing protein</fullName>
    </recommendedName>
</protein>
<evidence type="ECO:0000313" key="3">
    <source>
        <dbReference type="EMBL" id="RGP77374.1"/>
    </source>
</evidence>
<dbReference type="InterPro" id="IPR010730">
    <property type="entry name" value="HET"/>
</dbReference>
<sequence length="1844" mass="208976">MIRYPLPQLAHRADAKPCPNRVTTMDTGELRDSQAFHQGRVRKRGTIERLPSFNLFHRLHGISETRHITPDSFLNTSQVHSASELFTFKPEVPEGDPQIFNMALMLAPYNEAMRLGMGLPGGRPATESDLKDTKQNPSSKKSLPGSGAESDILSTQKGTEVIVQKKIGVGNDNQNVVSQVVDWHASFVDSVSEVTKKLDISGALSVNVDAIGSVKVAGHYVDDKALKESDATYDITVNVTNQRLEAPQLTHFAPIANIDQSRFQEVYGDCFISGFQEGGVFHATVACKRVDDKALLDAGGEISAGAKISGLDIKGEIKANFKTGTTKQNYTTTITVNWSGGGDIKPDDVTEWDIKNLTRVAMDFPDKVAACPQRTYAILTKYTSLRSYHEATLRGSPLDYENAGIYTNSLLDAYMDYKYIWSQIQERIAAVDKGLMTVKKADEQDGLSAYRESFAQSYKKRLEAFQEAEKSALANPSQYRDIVLEPPMPANALLPYTADLYGLDHAKRDCRFEMIKIVREVKAVSLDPQIAVDATRIWQYVAPSIFRRLVPYDKPIDKKNPVDRAAIEKHLAGSIEDAAKEYQNESTSSRVTLYQSGKPICDLEKRVNLRYGHLAKNWRVDAVNGQSVTSSSCKQFNDLEVLDKTYSVINITVWHDSTRLVGIQLLYQNGQALFHGVKGSSYVSSTFNIDAGRRNNPERVNLLWLEAHADAAGKAWVDTIRVATSGDLFIVEPAERLKFNNSFELKATKPNSGGDWELKGFYGSFDESEKAFAQLSPIWGQTAIDDPTPIAKPLFDLAAWPSVLSWPISVIDSLSNHVDKGESYRLSHPRGRLANTTGTLFNALDHIDEDWTLDKTDFYFKELDDVSVLAGISANYTNGKQLQYGNCGPGMLVQSWRPLDNENDRLVAVSSCIKERPGQSQCSLGLRFFFEREEEVEDPKQKEKEEESVATKPASAPASDKSNSSKSADDSTVQPKPAPTKQKITRRTDLWLSGPKGHREEDMWGLDAASPNPSRDIPSETWSVKGFMGQAGNDCIETVSVVWDVEVKNSARRPYSALSYVWGSSKATETIDIDGHDHRISINLACAIRHLRHEKHLVPVWIDAICINQDDIAERNSQVQMMRDIYAGAQRVIVFLGDGSYFRIPRNYAQSPPPAPITFSTFDQDTELINHFHTSWESLCKHPEWYSFCTICVFRLLEDIDRYRDTIKCIADGKPRSKLRLFELVRQFINGQWWQRVWVVQETTVSSEVVIQYGNIRIPWEILSKSATVCENLGWGRYDSGSDHLLGIEREYAKVLSVFTIRVMEIQRLRRQWNVQQGTALLSLLQEFSGRKATDDRDKVFALLGLASDVTTIKPNYSLSTVQVYRRTVLELIKHSGSLTALSGDMKRKNTRGFPTWIPDWSVTVEEPDRRRMQFEELQNVTSRWRIEVIDSERKYWKCVAKNMNQLLAEIIQRRRRPLPQEIVDNLFRYMDILQNHTYDAQLLHMQNLSPREKDAIHLCQAMYKESEENGREYWTTKTIKKFADAHSSLPSTISSGEWYRTEIIRFCSDILITANVEDSNDIKEALIDEEQLKSLSDLIYLASQTLNLWTCSDILHAVNETISAVQGLIDWRQNSTSDPESDYTTLFSNAVVFVGSAAWMRCLRAGWRSDFYIPSFYNPGKQFINYRWLKQREYLDDSEDKLYISSKIVATVGECTERLFTWVDSASHFALQFATTLVGDMYEEPSGIWYQLRKSGRTSILWNWFKNSLLPNLCKVNPEVRRSPWAKFLDEKAEYEPHIAKSFDREMRLATEGRMFFMTTNNRMGLGPGSMMPGDEIKILPGANNPFVLRPILHYKEVFPWKS</sequence>
<comment type="caution">
    <text evidence="3">The sequence shown here is derived from an EMBL/GenBank/DDBJ whole genome shotgun (WGS) entry which is preliminary data.</text>
</comment>
<proteinExistence type="predicted"/>
<reference evidence="3 4" key="1">
    <citation type="journal article" date="2018" name="PLoS Pathog.">
        <title>Evolution of structural diversity of trichothecenes, a family of toxins produced by plant pathogenic and entomopathogenic fungi.</title>
        <authorList>
            <person name="Proctor R.H."/>
            <person name="McCormick S.P."/>
            <person name="Kim H.S."/>
            <person name="Cardoza R.E."/>
            <person name="Stanley A.M."/>
            <person name="Lindo L."/>
            <person name="Kelly A."/>
            <person name="Brown D.W."/>
            <person name="Lee T."/>
            <person name="Vaughan M.M."/>
            <person name="Alexander N.J."/>
            <person name="Busman M."/>
            <person name="Gutierrez S."/>
        </authorList>
    </citation>
    <scope>NUCLEOTIDE SEQUENCE [LARGE SCALE GENOMIC DNA]</scope>
    <source>
        <strain evidence="3 4">NRRL 20695</strain>
    </source>
</reference>
<dbReference type="InterPro" id="IPR052895">
    <property type="entry name" value="HetReg/Transcr_Mod"/>
</dbReference>
<dbReference type="PANTHER" id="PTHR24148">
    <property type="entry name" value="ANKYRIN REPEAT DOMAIN-CONTAINING PROTEIN 39 HOMOLOG-RELATED"/>
    <property type="match status" value="1"/>
</dbReference>
<dbReference type="OrthoDB" id="3557394at2759"/>
<organism evidence="3 4">
    <name type="scientific">Fusarium longipes</name>
    <dbReference type="NCBI Taxonomy" id="694270"/>
    <lineage>
        <taxon>Eukaryota</taxon>
        <taxon>Fungi</taxon>
        <taxon>Dikarya</taxon>
        <taxon>Ascomycota</taxon>
        <taxon>Pezizomycotina</taxon>
        <taxon>Sordariomycetes</taxon>
        <taxon>Hypocreomycetidae</taxon>
        <taxon>Hypocreales</taxon>
        <taxon>Nectriaceae</taxon>
        <taxon>Fusarium</taxon>
    </lineage>
</organism>
<gene>
    <name evidence="3" type="ORF">FLONG3_4513</name>
</gene>
<feature type="region of interest" description="Disordered" evidence="1">
    <location>
        <begin position="117"/>
        <end position="154"/>
    </location>
</feature>
<dbReference type="EMBL" id="PXOG01000096">
    <property type="protein sequence ID" value="RGP77374.1"/>
    <property type="molecule type" value="Genomic_DNA"/>
</dbReference>
<dbReference type="Pfam" id="PF06985">
    <property type="entry name" value="HET"/>
    <property type="match status" value="1"/>
</dbReference>
<dbReference type="PANTHER" id="PTHR24148:SF73">
    <property type="entry name" value="HET DOMAIN PROTEIN (AFU_ORTHOLOGUE AFUA_8G01020)"/>
    <property type="match status" value="1"/>
</dbReference>
<feature type="compositionally biased region" description="Low complexity" evidence="1">
    <location>
        <begin position="950"/>
        <end position="972"/>
    </location>
</feature>
<feature type="domain" description="Heterokaryon incompatibility" evidence="2">
    <location>
        <begin position="1055"/>
        <end position="1242"/>
    </location>
</feature>
<accession>A0A395SY11</accession>
<name>A0A395SY11_9HYPO</name>
<feature type="compositionally biased region" description="Basic and acidic residues" evidence="1">
    <location>
        <begin position="938"/>
        <end position="949"/>
    </location>
</feature>
<dbReference type="Proteomes" id="UP000266234">
    <property type="component" value="Unassembled WGS sequence"/>
</dbReference>
<feature type="region of interest" description="Disordered" evidence="1">
    <location>
        <begin position="934"/>
        <end position="1016"/>
    </location>
</feature>
<dbReference type="Pfam" id="PF26639">
    <property type="entry name" value="Het-6_barrel"/>
    <property type="match status" value="1"/>
</dbReference>
<keyword evidence="4" id="KW-1185">Reference proteome</keyword>
<dbReference type="STRING" id="694270.A0A395SY11"/>